<evidence type="ECO:0000313" key="2">
    <source>
        <dbReference type="Proteomes" id="UP001236569"/>
    </source>
</evidence>
<dbReference type="Proteomes" id="UP001236569">
    <property type="component" value="Unassembled WGS sequence"/>
</dbReference>
<protein>
    <submittedName>
        <fullName evidence="1">Uncharacterized protein</fullName>
    </submittedName>
</protein>
<dbReference type="RefSeq" id="WP_283369205.1">
    <property type="nucleotide sequence ID" value="NZ_JASHID010000003.1"/>
</dbReference>
<proteinExistence type="predicted"/>
<reference evidence="1 2" key="1">
    <citation type="submission" date="2023-05" db="EMBL/GenBank/DDBJ databases">
        <title>Novel species of genus Flectobacillus isolated from stream in China.</title>
        <authorList>
            <person name="Lu H."/>
        </authorList>
    </citation>
    <scope>NUCLEOTIDE SEQUENCE [LARGE SCALE GENOMIC DNA]</scope>
    <source>
        <strain evidence="1 2">DC10W</strain>
    </source>
</reference>
<name>A0ABT6YKL2_9BACT</name>
<gene>
    <name evidence="1" type="ORF">QM480_06530</name>
</gene>
<keyword evidence="2" id="KW-1185">Reference proteome</keyword>
<evidence type="ECO:0000313" key="1">
    <source>
        <dbReference type="EMBL" id="MDI9863971.1"/>
    </source>
</evidence>
<dbReference type="EMBL" id="JASHID010000003">
    <property type="protein sequence ID" value="MDI9863971.1"/>
    <property type="molecule type" value="Genomic_DNA"/>
</dbReference>
<sequence>MKDIQNAKQRKLREARLEVIARIYPRGYPIRKICELVKEELGLKKVPSTQTIHSDIQILLEEWRKERIDNIDLAIQRELSQIEFWCVELSEAWDKSKTDHKLKFSRQKGELVGTQKEKDGETSSELTPTMVEKGIKEVVEFGDPRYVSEIGKLQERRIKLLGLNAPEKQEHSGTVKIEITPEDVKAFQEAFNKKY</sequence>
<organism evidence="1 2">
    <name type="scientific">Flectobacillus longus</name>
    <dbReference type="NCBI Taxonomy" id="2984207"/>
    <lineage>
        <taxon>Bacteria</taxon>
        <taxon>Pseudomonadati</taxon>
        <taxon>Bacteroidota</taxon>
        <taxon>Cytophagia</taxon>
        <taxon>Cytophagales</taxon>
        <taxon>Flectobacillaceae</taxon>
        <taxon>Flectobacillus</taxon>
    </lineage>
</organism>
<accession>A0ABT6YKL2</accession>
<comment type="caution">
    <text evidence="1">The sequence shown here is derived from an EMBL/GenBank/DDBJ whole genome shotgun (WGS) entry which is preliminary data.</text>
</comment>